<feature type="domain" description="AAA+ ATPase" evidence="11">
    <location>
        <begin position="116"/>
        <end position="263"/>
    </location>
</feature>
<dbReference type="GO" id="GO:0005654">
    <property type="term" value="C:nucleoplasm"/>
    <property type="evidence" value="ECO:0007669"/>
    <property type="project" value="UniProtKB-SubCell"/>
</dbReference>
<proteinExistence type="inferred from homology"/>
<evidence type="ECO:0000313" key="13">
    <source>
        <dbReference type="Proteomes" id="UP000013827"/>
    </source>
</evidence>
<dbReference type="GO" id="GO:0016887">
    <property type="term" value="F:ATP hydrolysis activity"/>
    <property type="evidence" value="ECO:0007669"/>
    <property type="project" value="InterPro"/>
</dbReference>
<dbReference type="eggNOG" id="KOG1808">
    <property type="taxonomic scope" value="Eukaryota"/>
</dbReference>
<dbReference type="FunFam" id="3.40.50.300:FF:001384">
    <property type="entry name" value="Midasin"/>
    <property type="match status" value="1"/>
</dbReference>
<dbReference type="InterPro" id="IPR011704">
    <property type="entry name" value="ATPase_dyneun-rel_AAA"/>
</dbReference>
<dbReference type="SUPFAM" id="SSF52540">
    <property type="entry name" value="P-loop containing nucleoside triphosphate hydrolases"/>
    <property type="match status" value="6"/>
</dbReference>
<feature type="region of interest" description="Disordered" evidence="10">
    <location>
        <begin position="1"/>
        <end position="30"/>
    </location>
</feature>
<dbReference type="PaxDb" id="2903-EOD09279"/>
<evidence type="ECO:0000256" key="1">
    <source>
        <dbReference type="ARBA" id="ARBA00004604"/>
    </source>
</evidence>
<feature type="compositionally biased region" description="Low complexity" evidence="10">
    <location>
        <begin position="1944"/>
        <end position="1963"/>
    </location>
</feature>
<feature type="domain" description="AAA+ ATPase" evidence="11">
    <location>
        <begin position="1246"/>
        <end position="1397"/>
    </location>
</feature>
<accession>A0A0D3IDE4</accession>
<dbReference type="HOGENOM" id="CLU_225122_0_0_1"/>
<dbReference type="RefSeq" id="XP_005761708.1">
    <property type="nucleotide sequence ID" value="XM_005761651.1"/>
</dbReference>
<evidence type="ECO:0000256" key="9">
    <source>
        <dbReference type="SAM" id="Coils"/>
    </source>
</evidence>
<dbReference type="GeneID" id="17255405"/>
<feature type="domain" description="AAA+ ATPase" evidence="11">
    <location>
        <begin position="932"/>
        <end position="1130"/>
    </location>
</feature>
<dbReference type="FunFam" id="3.40.50.300:FF:001887">
    <property type="entry name" value="Midasin"/>
    <property type="match status" value="1"/>
</dbReference>
<evidence type="ECO:0000256" key="3">
    <source>
        <dbReference type="ARBA" id="ARBA00007188"/>
    </source>
</evidence>
<dbReference type="FunFam" id="3.40.50.300:FF:000582">
    <property type="entry name" value="Midasin"/>
    <property type="match status" value="1"/>
</dbReference>
<name>A0A0D3IDE4_EMIH1</name>
<comment type="subcellular location">
    <subcellularLocation>
        <location evidence="1">Nucleus</location>
        <location evidence="1">Nucleolus</location>
    </subcellularLocation>
    <subcellularLocation>
        <location evidence="2">Nucleus</location>
        <location evidence="2">Nucleoplasm</location>
    </subcellularLocation>
</comment>
<dbReference type="InterPro" id="IPR041190">
    <property type="entry name" value="Midasin_AAA_lid_5"/>
</dbReference>
<keyword evidence="8" id="KW-0539">Nucleus</keyword>
<dbReference type="GO" id="GO:0000027">
    <property type="term" value="P:ribosomal large subunit assembly"/>
    <property type="evidence" value="ECO:0007669"/>
    <property type="project" value="TreeGrafter"/>
</dbReference>
<dbReference type="Proteomes" id="UP000013827">
    <property type="component" value="Unassembled WGS sequence"/>
</dbReference>
<reference evidence="12" key="2">
    <citation type="submission" date="2024-10" db="UniProtKB">
        <authorList>
            <consortium name="EnsemblProtists"/>
        </authorList>
    </citation>
    <scope>IDENTIFICATION</scope>
</reference>
<comment type="similarity">
    <text evidence="3">Belongs to the midasin family.</text>
</comment>
<feature type="domain" description="AAA+ ATPase" evidence="11">
    <location>
        <begin position="293"/>
        <end position="508"/>
    </location>
</feature>
<keyword evidence="6" id="KW-0067">ATP-binding</keyword>
<dbReference type="InterPro" id="IPR003593">
    <property type="entry name" value="AAA+_ATPase"/>
</dbReference>
<feature type="compositionally biased region" description="Acidic residues" evidence="10">
    <location>
        <begin position="2522"/>
        <end position="2539"/>
    </location>
</feature>
<evidence type="ECO:0000256" key="2">
    <source>
        <dbReference type="ARBA" id="ARBA00004642"/>
    </source>
</evidence>
<dbReference type="Pfam" id="PF17865">
    <property type="entry name" value="AAA_lid_5"/>
    <property type="match status" value="1"/>
</dbReference>
<dbReference type="GO" id="GO:0000055">
    <property type="term" value="P:ribosomal large subunit export from nucleus"/>
    <property type="evidence" value="ECO:0007669"/>
    <property type="project" value="TreeGrafter"/>
</dbReference>
<feature type="compositionally biased region" description="Pro residues" evidence="10">
    <location>
        <begin position="616"/>
        <end position="629"/>
    </location>
</feature>
<dbReference type="FunFam" id="3.40.50.300:FF:000142">
    <property type="entry name" value="Midasin"/>
    <property type="match status" value="1"/>
</dbReference>
<keyword evidence="5" id="KW-0547">Nucleotide-binding</keyword>
<protein>
    <recommendedName>
        <fullName evidence="4">Midasin</fullName>
    </recommendedName>
</protein>
<evidence type="ECO:0000256" key="7">
    <source>
        <dbReference type="ARBA" id="ARBA00023186"/>
    </source>
</evidence>
<organism evidence="12 13">
    <name type="scientific">Emiliania huxleyi (strain CCMP1516)</name>
    <dbReference type="NCBI Taxonomy" id="280463"/>
    <lineage>
        <taxon>Eukaryota</taxon>
        <taxon>Haptista</taxon>
        <taxon>Haptophyta</taxon>
        <taxon>Prymnesiophyceae</taxon>
        <taxon>Isochrysidales</taxon>
        <taxon>Noelaerhabdaceae</taxon>
        <taxon>Emiliania</taxon>
    </lineage>
</organism>
<reference evidence="13" key="1">
    <citation type="journal article" date="2013" name="Nature">
        <title>Pan genome of the phytoplankton Emiliania underpins its global distribution.</title>
        <authorList>
            <person name="Read B.A."/>
            <person name="Kegel J."/>
            <person name="Klute M.J."/>
            <person name="Kuo A."/>
            <person name="Lefebvre S.C."/>
            <person name="Maumus F."/>
            <person name="Mayer C."/>
            <person name="Miller J."/>
            <person name="Monier A."/>
            <person name="Salamov A."/>
            <person name="Young J."/>
            <person name="Aguilar M."/>
            <person name="Claverie J.M."/>
            <person name="Frickenhaus S."/>
            <person name="Gonzalez K."/>
            <person name="Herman E.K."/>
            <person name="Lin Y.C."/>
            <person name="Napier J."/>
            <person name="Ogata H."/>
            <person name="Sarno A.F."/>
            <person name="Shmutz J."/>
            <person name="Schroeder D."/>
            <person name="de Vargas C."/>
            <person name="Verret F."/>
            <person name="von Dassow P."/>
            <person name="Valentin K."/>
            <person name="Van de Peer Y."/>
            <person name="Wheeler G."/>
            <person name="Dacks J.B."/>
            <person name="Delwiche C.F."/>
            <person name="Dyhrman S.T."/>
            <person name="Glockner G."/>
            <person name="John U."/>
            <person name="Richards T."/>
            <person name="Worden A.Z."/>
            <person name="Zhang X."/>
            <person name="Grigoriev I.V."/>
            <person name="Allen A.E."/>
            <person name="Bidle K."/>
            <person name="Borodovsky M."/>
            <person name="Bowler C."/>
            <person name="Brownlee C."/>
            <person name="Cock J.M."/>
            <person name="Elias M."/>
            <person name="Gladyshev V.N."/>
            <person name="Groth M."/>
            <person name="Guda C."/>
            <person name="Hadaegh A."/>
            <person name="Iglesias-Rodriguez M.D."/>
            <person name="Jenkins J."/>
            <person name="Jones B.M."/>
            <person name="Lawson T."/>
            <person name="Leese F."/>
            <person name="Lindquist E."/>
            <person name="Lobanov A."/>
            <person name="Lomsadze A."/>
            <person name="Malik S.B."/>
            <person name="Marsh M.E."/>
            <person name="Mackinder L."/>
            <person name="Mock T."/>
            <person name="Mueller-Roeber B."/>
            <person name="Pagarete A."/>
            <person name="Parker M."/>
            <person name="Probert I."/>
            <person name="Quesneville H."/>
            <person name="Raines C."/>
            <person name="Rensing S.A."/>
            <person name="Riano-Pachon D.M."/>
            <person name="Richier S."/>
            <person name="Rokitta S."/>
            <person name="Shiraiwa Y."/>
            <person name="Soanes D.M."/>
            <person name="van der Giezen M."/>
            <person name="Wahlund T.M."/>
            <person name="Williams B."/>
            <person name="Wilson W."/>
            <person name="Wolfe G."/>
            <person name="Wurch L.L."/>
        </authorList>
    </citation>
    <scope>NUCLEOTIDE SEQUENCE</scope>
</reference>
<dbReference type="KEGG" id="ehx:EMIHUDRAFT_216670"/>
<keyword evidence="9" id="KW-0175">Coiled coil</keyword>
<feature type="domain" description="AAA+ ATPase" evidence="11">
    <location>
        <begin position="682"/>
        <end position="817"/>
    </location>
</feature>
<dbReference type="GO" id="GO:0030687">
    <property type="term" value="C:preribosome, large subunit precursor"/>
    <property type="evidence" value="ECO:0007669"/>
    <property type="project" value="TreeGrafter"/>
</dbReference>
<dbReference type="InterPro" id="IPR025662">
    <property type="entry name" value="Sigma_54_int_dom_ATP-bd_1"/>
</dbReference>
<feature type="coiled-coil region" evidence="9">
    <location>
        <begin position="1003"/>
        <end position="1030"/>
    </location>
</feature>
<evidence type="ECO:0000256" key="6">
    <source>
        <dbReference type="ARBA" id="ARBA00022840"/>
    </source>
</evidence>
<evidence type="ECO:0000256" key="5">
    <source>
        <dbReference type="ARBA" id="ARBA00022741"/>
    </source>
</evidence>
<feature type="region of interest" description="Disordered" evidence="10">
    <location>
        <begin position="2577"/>
        <end position="2599"/>
    </location>
</feature>
<keyword evidence="7" id="KW-0143">Chaperone</keyword>
<feature type="compositionally biased region" description="Low complexity" evidence="10">
    <location>
        <begin position="8"/>
        <end position="20"/>
    </location>
</feature>
<evidence type="ECO:0000256" key="8">
    <source>
        <dbReference type="ARBA" id="ARBA00023242"/>
    </source>
</evidence>
<feature type="region of interest" description="Disordered" evidence="10">
    <location>
        <begin position="1924"/>
        <end position="1963"/>
    </location>
</feature>
<feature type="region of interest" description="Disordered" evidence="10">
    <location>
        <begin position="615"/>
        <end position="634"/>
    </location>
</feature>
<dbReference type="InterPro" id="IPR027417">
    <property type="entry name" value="P-loop_NTPase"/>
</dbReference>
<dbReference type="GO" id="GO:0005730">
    <property type="term" value="C:nucleolus"/>
    <property type="evidence" value="ECO:0007669"/>
    <property type="project" value="UniProtKB-SubCell"/>
</dbReference>
<dbReference type="SMART" id="SM00382">
    <property type="entry name" value="AAA"/>
    <property type="match status" value="5"/>
</dbReference>
<keyword evidence="13" id="KW-1185">Reference proteome</keyword>
<dbReference type="EnsemblProtists" id="EOD09279">
    <property type="protein sequence ID" value="EOD09279"/>
    <property type="gene ID" value="EMIHUDRAFT_216670"/>
</dbReference>
<dbReference type="STRING" id="2903.R1DKI8"/>
<dbReference type="PROSITE" id="PS00675">
    <property type="entry name" value="SIGMA54_INTERACT_1"/>
    <property type="match status" value="2"/>
</dbReference>
<dbReference type="Pfam" id="PF07728">
    <property type="entry name" value="AAA_5"/>
    <property type="match status" value="8"/>
</dbReference>
<dbReference type="GO" id="GO:0005524">
    <property type="term" value="F:ATP binding"/>
    <property type="evidence" value="ECO:0007669"/>
    <property type="project" value="UniProtKB-KW"/>
</dbReference>
<feature type="region of interest" description="Disordered" evidence="10">
    <location>
        <begin position="2514"/>
        <end position="2540"/>
    </location>
</feature>
<dbReference type="PANTHER" id="PTHR48103:SF2">
    <property type="entry name" value="MIDASIN"/>
    <property type="match status" value="1"/>
</dbReference>
<evidence type="ECO:0000259" key="11">
    <source>
        <dbReference type="SMART" id="SM00382"/>
    </source>
</evidence>
<sequence>MQATYPPSATSASSLLLLASDEGPSTRRRAARELCHRVGSTPAARAALLEHLGDGGEEEEESDERLAGPPLVLDPDYRAAAVETPLLAAPAWGSGALVETEHARRCLRLLSLSLELRRPVLLSGPPGAGKSTLLSALALAAGQHDKMVTVHLDEQVDSRSLLGAYVCGSTPGEFVWQPGVVAQAAVHGRWLLLEDVDRAPLEVMSALAPLLERGVLFVPGRGTSHSAAQGFRLFGTVTSTGASLAEAAEAELASARLSLSGGRAFSSRELFRPELSLSDGVLAIERVAASVALGEPLLLVGETGTGKTTVVQQLASMLGQKLLVHNLSQQSDASELVGGYRPVQPRHVYAPFAARFEDLFCRTFSRSKNGPFLSKLAQRLAKGEWARLVAMAVGACNSHAAARAKERCGGVGGAAFAFVEGALVQAVREGHWLLLDEVNLAAPETLQRVAGLLEAGGSLALTEKGEADAVPRHPNFRLFAAMNPPTDFGKKELPAGIRSRLTELYVPRLSSPEDLSLIVIAYLGPLLPSPPVGPIVAFYQAALDAAATTLLDGADQRPEYSLRTLCRALSYVRAAVPLGYGLHRCLYDGFHITFVAQLQARFQPQVEALLLRHLMPPKPNKPPRPPPARAPARPSGDGWVEIGGFWLQTDPRHTASAEDPRFIVTPSIEARFRQLARMVAAGRYPVLLQGPTSAGKTSVIERLAAATGHVLLRINNHEHTDVQEYLVFRDGALTTAVRHGHWVVLDELNLAQSEVLEALNRLLDDNRELHIPETGETLTPHAHFMLFATQNPPGAYGGRKVLSRAFRNRFLEMQTDEIPAGELTTILERRCAIPASFAAKMVSAGFITPRDLFRWAERRPGTYQELAEAGYALLAERLRSTPERELCAETLYERLLCGAPGGPPTAGPHEGGTVWLPSTRRLYALVAACMASSEPVLLVGDTGTGKTTVCQLYAQAAAQALHIINCHQHTEAADFVGGLRPTRGRTLQLAALRGREEDEAALAGRLGERAEELRAALHEAEALADELRAAAALFVWVDGPLVTAMRRGDLLLIDEISLAEDAVLERLNSVLDLSRTLTVPEKGERQLETIVAHPSFRLLATMNPGGDFGKKELSPALRNRFTEVWVPAVTAREELLSLLSRTLSAADAPMEEADATAAWDAGDAAEAMLLFAWAGFVRETQPRLGWPAAYVHGACLTFVDAMGLQRRADLYVGTDTFPAFAAGAAPSPTASPNGGTTQFGLDPFFLRKPVLLEGSPGVGKTSLVQALGAACGHAVVRINLSEQTDLMDLLGSDLPVEGAPPGTYAWQDGPFLAALRSGHWAILDARMRGRAVLEGLNSCLDHRATVYVPELAASFECPPSFRVFGCQNPLQQGGGRKGLPKSFLNRFTQVWMEELDTADMRAIAGSLFAALGAPLLEQLVGFVRALQAALARREFGAAGGPWDFNLRDVFRWCELMLAEQAPARFRSESDRKAALRLYRESMGGCDAAQLPPLQPHFAVSSRWVQALILGVRMGWMCVVSGEGGAGKSSSLRLLAQLSGARLEETVLSTATDTTELLGCFEQTELSRLQLETLQEADELGRSLISQLAVVGVSEASGVAPLELAAALQGALETLAADGAEERAVGGPSPPAEWNEAFERRAVEATSLLDSASGGKGRFTWVDGPLVRAMEGGHWLVLDNANLANPSVLDRLNPLFERGGRLLLPECGLKAGGVVREVAPRPGFRLFLCVSPAAGELSRAMRNRGLEGGGAGLALLGALRLDRASSPARPAWPVGVSSAGFADEPEACTVRGQAALAVQLAALVRAGVGCRREGFECRPAELLRPALLEFVLRASERDARRRRALLVGLAERAGAEAEDELPLAVALLDGLRSSPLARAAGCALREACAASAPLLLDLCSDSPCDLQRFNPPLFDLVRRHAAPHAAPDAAEEEAAAEGEGRAEAARGTASEAAASPSASSEPADSPCAEAWRRYVALLPPLRLACELEWGGLLDTARLARAADAASAACDALSAAVGYESSRLAPLLWKRGGHPQAAPSAALLAAYTQLLEERRLVEIPSAVRATLQAGRLAPERGGGRLAPLVDARSARHEADLLARLASLSWRQQSEGDKTADGVEAAGAPSSATRAEAAEVAALAASLVDLVADHCGRSALDAAPAQSLLWRLQAPPTAEAGRAPPLGGIAQQAGRRRVEGELLSLCSNARGALGSLLGALYSTLERCDEAPLRSCLETLVKPCLLALHGAVDAMAAALQAGGPVPPRHSSRGRLWVHLGLLRWRLLLPPHPVDPAAKHLLRAQLGRAELREARLSRLAAALAQEARNGATCTPRSARLVEAERTIAYVGFEDVVCPLQLALYEVKHGLRLQAMAASPTVVAAQDGTAATDVARHAYALVTSLLRFPAADRDGPDGRLPRLEPLLLPLPSEPQSRGSRLSTHTAMLVLALRRLYVDVLVDGRAGGGHLRAVNRIVGSLVKAHAREHGAAATDGQAEEAAALRALFPDFRDAFADLEAAAAERDGGGLPMDVDDDTEEGGTEEEEAEGEALGALREAHSLAAARLLPDLTAARRCCRAPSTTRRARRVSRLRGGRAPTSHGGLRAEADAPRDVFGGESLAETTRLEPLVRSLVDRTAALLEAWPGHPALVAISTLCERLHSFRADSPLMQFLTGCELLLKRCWEWEGVACRETSIKPQIDALAALVLRWRRMEVEAWPALLRRAAERAHDAALLKIWARLFHTFQRLLLTAEAGAFDAYLWLMRTFARQLEVEVRAGVRQGMGDQRWRYEGYASILHNLVSYYGQFSEPLRRAVADKRAPWSDRNYDALRQSVERSHASLSRGVRLVQELLETLLCAGLAIGPGAPRVEGSWAEACASSLRAGAGAPPLSQVPRLPALRARMASICRGSILSAAAAAGSAERCERVDALRCDIVARAAELRPMGGKRARMAKHKALVDLLKHLAALGLSFGSAAADPRQHAMADLFQVRAAPLDLARAAGRQSGSLVLLGERWRLAWRRGDELYYRALLKLTQLREARRRPHEDLSGREVQKAAGFVEHGFALLLRQREALQAAAPGEAPGQPLLAPPRRATFVRRAAALGAALVAQCFEHAAVFKAFGAALGGDGAEVRSAGAAMERAACELQASAIPAELAAEREAGGLITSDDVGRASAFGATVAALSRELESCARRLSEEEREVAAPLLSALDAAAGSLAAGPVAGVEEGSAAASSEPLARVAAAAEEAVAQALLAAARAPHVVAKVDALLDALRELGASGADARHLRLASQLVEQARPLLSLHLAAARWALHQTLGLHGSLLRLEIVLLGTFGKKDVSDQLQEEGQLDGDDLAR</sequence>
<dbReference type="InterPro" id="IPR040848">
    <property type="entry name" value="AAA_lid_7"/>
</dbReference>
<dbReference type="Pfam" id="PF17867">
    <property type="entry name" value="AAA_lid_7"/>
    <property type="match status" value="1"/>
</dbReference>
<evidence type="ECO:0000256" key="10">
    <source>
        <dbReference type="SAM" id="MobiDB-lite"/>
    </source>
</evidence>
<evidence type="ECO:0000256" key="4">
    <source>
        <dbReference type="ARBA" id="ARBA00017143"/>
    </source>
</evidence>
<evidence type="ECO:0000313" key="12">
    <source>
        <dbReference type="EnsemblProtists" id="EOD09279"/>
    </source>
</evidence>
<dbReference type="Gene3D" id="3.40.50.300">
    <property type="entry name" value="P-loop containing nucleotide triphosphate hydrolases"/>
    <property type="match status" value="6"/>
</dbReference>
<dbReference type="PANTHER" id="PTHR48103">
    <property type="entry name" value="MIDASIN-RELATED"/>
    <property type="match status" value="1"/>
</dbReference>